<dbReference type="RefSeq" id="WP_075709048.1">
    <property type="nucleotide sequence ID" value="NZ_AP019654.1"/>
</dbReference>
<evidence type="ECO:0000313" key="7">
    <source>
        <dbReference type="Proteomes" id="UP000186039"/>
    </source>
</evidence>
<evidence type="ECO:0000256" key="3">
    <source>
        <dbReference type="ARBA" id="ARBA00023163"/>
    </source>
</evidence>
<feature type="domain" description="HTH marR-type" evidence="4">
    <location>
        <begin position="1"/>
        <end position="145"/>
    </location>
</feature>
<evidence type="ECO:0000313" key="6">
    <source>
        <dbReference type="EMBL" id="OLQ88697.1"/>
    </source>
</evidence>
<keyword evidence="1" id="KW-0805">Transcription regulation</keyword>
<dbReference type="InterPro" id="IPR036390">
    <property type="entry name" value="WH_DNA-bd_sf"/>
</dbReference>
<dbReference type="PROSITE" id="PS01117">
    <property type="entry name" value="HTH_MARR_1"/>
    <property type="match status" value="1"/>
</dbReference>
<keyword evidence="7" id="KW-1185">Reference proteome</keyword>
<dbReference type="Pfam" id="PF12802">
    <property type="entry name" value="MarR_2"/>
    <property type="match status" value="1"/>
</dbReference>
<sequence>MKDLTEISQLMDTLNIVADKISAYGKVSRPYGTEDNLLVHEVHIIDYIGRHDIVTASDIVAVTYKTKGAISQTLNKLAELGLIDRTEHPADKRKQRLILTEKGMVVYEHHREKDLVAYSRYQDRLSNVTDEDLHKANEILKTIFKL</sequence>
<dbReference type="PANTHER" id="PTHR35790">
    <property type="entry name" value="HTH-TYPE TRANSCRIPTIONAL REGULATOR PCHR"/>
    <property type="match status" value="1"/>
</dbReference>
<dbReference type="SUPFAM" id="SSF46785">
    <property type="entry name" value="Winged helix' DNA-binding domain"/>
    <property type="match status" value="1"/>
</dbReference>
<keyword evidence="3" id="KW-0804">Transcription</keyword>
<protein>
    <recommendedName>
        <fullName evidence="4">HTH marR-type domain-containing protein</fullName>
    </recommendedName>
</protein>
<dbReference type="OrthoDB" id="8906692at2"/>
<gene>
    <name evidence="5" type="ORF">BIY20_14905</name>
    <name evidence="6" type="ORF">BIY22_20940</name>
</gene>
<dbReference type="GO" id="GO:0003677">
    <property type="term" value="F:DNA binding"/>
    <property type="evidence" value="ECO:0007669"/>
    <property type="project" value="UniProtKB-KW"/>
</dbReference>
<organism evidence="6 8">
    <name type="scientific">Vibrio panuliri</name>
    <dbReference type="NCBI Taxonomy" id="1381081"/>
    <lineage>
        <taxon>Bacteria</taxon>
        <taxon>Pseudomonadati</taxon>
        <taxon>Pseudomonadota</taxon>
        <taxon>Gammaproteobacteria</taxon>
        <taxon>Vibrionales</taxon>
        <taxon>Vibrionaceae</taxon>
        <taxon>Vibrio</taxon>
    </lineage>
</organism>
<dbReference type="AlphaFoldDB" id="A0A1Q9HFW5"/>
<evidence type="ECO:0000259" key="4">
    <source>
        <dbReference type="PROSITE" id="PS50995"/>
    </source>
</evidence>
<dbReference type="GO" id="GO:0003700">
    <property type="term" value="F:DNA-binding transcription factor activity"/>
    <property type="evidence" value="ECO:0007669"/>
    <property type="project" value="InterPro"/>
</dbReference>
<reference evidence="7 8" key="1">
    <citation type="submission" date="2016-09" db="EMBL/GenBank/DDBJ databases">
        <title>Genomic Taxonomy of the Vibrionaceae.</title>
        <authorList>
            <person name="Gonzalez-Castillo A."/>
            <person name="Gomez-Gil B."/>
            <person name="Enciso-Ibarra K."/>
        </authorList>
    </citation>
    <scope>NUCLEOTIDE SEQUENCE [LARGE SCALE GENOMIC DNA]</scope>
    <source>
        <strain evidence="5 7">CAIM 1902</strain>
        <strain evidence="6 8">CAIM 703</strain>
    </source>
</reference>
<dbReference type="InterPro" id="IPR036388">
    <property type="entry name" value="WH-like_DNA-bd_sf"/>
</dbReference>
<keyword evidence="2" id="KW-0238">DNA-binding</keyword>
<evidence type="ECO:0000256" key="2">
    <source>
        <dbReference type="ARBA" id="ARBA00023125"/>
    </source>
</evidence>
<dbReference type="PANTHER" id="PTHR35790:SF4">
    <property type="entry name" value="HTH-TYPE TRANSCRIPTIONAL REGULATOR PCHR"/>
    <property type="match status" value="1"/>
</dbReference>
<dbReference type="InterPro" id="IPR052067">
    <property type="entry name" value="Metal_resp_HTH_trans_reg"/>
</dbReference>
<dbReference type="PROSITE" id="PS50995">
    <property type="entry name" value="HTH_MARR_2"/>
    <property type="match status" value="1"/>
</dbReference>
<evidence type="ECO:0000256" key="1">
    <source>
        <dbReference type="ARBA" id="ARBA00023015"/>
    </source>
</evidence>
<evidence type="ECO:0000313" key="5">
    <source>
        <dbReference type="EMBL" id="OLQ86524.1"/>
    </source>
</evidence>
<dbReference type="Proteomes" id="UP000186039">
    <property type="component" value="Unassembled WGS sequence"/>
</dbReference>
<dbReference type="InterPro" id="IPR000835">
    <property type="entry name" value="HTH_MarR-typ"/>
</dbReference>
<accession>A0A1Q9HFW5</accession>
<name>A0A1Q9HFW5_9VIBR</name>
<proteinExistence type="predicted"/>
<evidence type="ECO:0000313" key="8">
    <source>
        <dbReference type="Proteomes" id="UP000186313"/>
    </source>
</evidence>
<dbReference type="Proteomes" id="UP000186313">
    <property type="component" value="Unassembled WGS sequence"/>
</dbReference>
<dbReference type="SMART" id="SM00347">
    <property type="entry name" value="HTH_MARR"/>
    <property type="match status" value="1"/>
</dbReference>
<dbReference type="STRING" id="1381081.BIY22_20940"/>
<dbReference type="InterPro" id="IPR023187">
    <property type="entry name" value="Tscrpt_reg_MarR-type_CS"/>
</dbReference>
<dbReference type="EMBL" id="MJMJ01000021">
    <property type="protein sequence ID" value="OLQ88697.1"/>
    <property type="molecule type" value="Genomic_DNA"/>
</dbReference>
<dbReference type="EMBL" id="MJMH01000209">
    <property type="protein sequence ID" value="OLQ86524.1"/>
    <property type="molecule type" value="Genomic_DNA"/>
</dbReference>
<comment type="caution">
    <text evidence="6">The sequence shown here is derived from an EMBL/GenBank/DDBJ whole genome shotgun (WGS) entry which is preliminary data.</text>
</comment>
<dbReference type="Gene3D" id="1.10.10.10">
    <property type="entry name" value="Winged helix-like DNA-binding domain superfamily/Winged helix DNA-binding domain"/>
    <property type="match status" value="1"/>
</dbReference>